<proteinExistence type="predicted"/>
<dbReference type="OMA" id="RPKWINL"/>
<dbReference type="AlphaFoldDB" id="S4RL85"/>
<name>S4RL85_PETMA</name>
<reference evidence="2" key="2">
    <citation type="submission" date="2025-09" db="UniProtKB">
        <authorList>
            <consortium name="Ensembl"/>
        </authorList>
    </citation>
    <scope>IDENTIFICATION</scope>
</reference>
<feature type="compositionally biased region" description="Gly residues" evidence="1">
    <location>
        <begin position="228"/>
        <end position="241"/>
    </location>
</feature>
<dbReference type="HOGENOM" id="CLU_673617_0_0_1"/>
<feature type="region of interest" description="Disordered" evidence="1">
    <location>
        <begin position="288"/>
        <end position="311"/>
    </location>
</feature>
<evidence type="ECO:0000256" key="1">
    <source>
        <dbReference type="SAM" id="MobiDB-lite"/>
    </source>
</evidence>
<dbReference type="Ensembl" id="ENSPMAT00000005999.1">
    <property type="protein sequence ID" value="ENSPMAP00000005971.1"/>
    <property type="gene ID" value="ENSPMAG00000005424.1"/>
</dbReference>
<sequence>GRSLAQAVLLTLGSCEDSPCILRDVMREYLDRHALWDHVVISPEDSGGVSLESSESAVSESLRLLLSPARDVLLLPVLELLEASRTAGSDAAKELPPSLISKIPHEWGFAASQKQGFPGTMDFVERALEATVQTLPLAAASISTPIKVFFSSVAPEDGGGAGGLSKLRPPHGSLLLYALCDLLCRTLKDGNAAEEATGVTLDRASAEALALVADCVRAVAMEGRDDSGGGGGGDGGGGGGCSPSVRRTVQALRMRRPGWVEATLARAARIVGAQALFVLLEKMSRLPTGWSSRETPPPIQTTAPPSRRRPGGPLYLRRIHHAVSTNEMWLAQQLGGDRRVQVEQTPAEFVLSDSEPPSDFNPVSSLCHIGTEPLQQAQLFSWPWDWSALLQSHLGLSKPSFACLLANRY</sequence>
<dbReference type="GeneTree" id="ENSGT00970000197390"/>
<reference evidence="2" key="1">
    <citation type="submission" date="2025-08" db="UniProtKB">
        <authorList>
            <consortium name="Ensembl"/>
        </authorList>
    </citation>
    <scope>IDENTIFICATION</scope>
</reference>
<feature type="region of interest" description="Disordered" evidence="1">
    <location>
        <begin position="225"/>
        <end position="244"/>
    </location>
</feature>
<dbReference type="PANTHER" id="PTHR33960">
    <property type="entry name" value="SIMILAR TO KIAA0825 PROTEIN"/>
    <property type="match status" value="1"/>
</dbReference>
<dbReference type="PANTHER" id="PTHR33960:SF1">
    <property type="entry name" value="SIMILAR TO KIAA0825 PROTEIN"/>
    <property type="match status" value="1"/>
</dbReference>
<evidence type="ECO:0000313" key="2">
    <source>
        <dbReference type="Ensembl" id="ENSPMAP00000005971.1"/>
    </source>
</evidence>
<protein>
    <submittedName>
        <fullName evidence="2">Uncharacterized protein</fullName>
    </submittedName>
</protein>
<organism evidence="2">
    <name type="scientific">Petromyzon marinus</name>
    <name type="common">Sea lamprey</name>
    <dbReference type="NCBI Taxonomy" id="7757"/>
    <lineage>
        <taxon>Eukaryota</taxon>
        <taxon>Metazoa</taxon>
        <taxon>Chordata</taxon>
        <taxon>Craniata</taxon>
        <taxon>Vertebrata</taxon>
        <taxon>Cyclostomata</taxon>
        <taxon>Hyperoartia</taxon>
        <taxon>Petromyzontiformes</taxon>
        <taxon>Petromyzontidae</taxon>
        <taxon>Petromyzon</taxon>
    </lineage>
</organism>
<dbReference type="STRING" id="7757.ENSPMAP00000005971"/>
<accession>S4RL85</accession>
<dbReference type="InterPro" id="IPR027993">
    <property type="entry name" value="DUF4495"/>
</dbReference>